<organism evidence="1 2">
    <name type="scientific">Alteriqipengyuania halimionae</name>
    <dbReference type="NCBI Taxonomy" id="1926630"/>
    <lineage>
        <taxon>Bacteria</taxon>
        <taxon>Pseudomonadati</taxon>
        <taxon>Pseudomonadota</taxon>
        <taxon>Alphaproteobacteria</taxon>
        <taxon>Sphingomonadales</taxon>
        <taxon>Erythrobacteraceae</taxon>
        <taxon>Alteriqipengyuania</taxon>
    </lineage>
</organism>
<proteinExistence type="predicted"/>
<reference evidence="1 2" key="1">
    <citation type="submission" date="2019-12" db="EMBL/GenBank/DDBJ databases">
        <title>Genomic-based taxomic classification of the family Erythrobacteraceae.</title>
        <authorList>
            <person name="Xu L."/>
        </authorList>
    </citation>
    <scope>NUCLEOTIDE SEQUENCE [LARGE SCALE GENOMIC DNA]</scope>
    <source>
        <strain evidence="1 2">LMG 29519</strain>
    </source>
</reference>
<gene>
    <name evidence="1" type="ORF">GRI68_01910</name>
</gene>
<comment type="caution">
    <text evidence="1">The sequence shown here is derived from an EMBL/GenBank/DDBJ whole genome shotgun (WGS) entry which is preliminary data.</text>
</comment>
<dbReference type="Proteomes" id="UP000429229">
    <property type="component" value="Unassembled WGS sequence"/>
</dbReference>
<dbReference type="InterPro" id="IPR021488">
    <property type="entry name" value="DUF3142"/>
</dbReference>
<dbReference type="OrthoDB" id="6987031at2"/>
<accession>A0A6I4U1Y6</accession>
<dbReference type="RefSeq" id="WP_160615445.1">
    <property type="nucleotide sequence ID" value="NZ_WTYR01000001.1"/>
</dbReference>
<dbReference type="AlphaFoldDB" id="A0A6I4U1Y6"/>
<dbReference type="EMBL" id="WTYR01000001">
    <property type="protein sequence ID" value="MXP08933.1"/>
    <property type="molecule type" value="Genomic_DNA"/>
</dbReference>
<name>A0A6I4U1Y6_9SPHN</name>
<dbReference type="Pfam" id="PF11340">
    <property type="entry name" value="DUF3142"/>
    <property type="match status" value="1"/>
</dbReference>
<evidence type="ECO:0000313" key="1">
    <source>
        <dbReference type="EMBL" id="MXP08933.1"/>
    </source>
</evidence>
<evidence type="ECO:0000313" key="2">
    <source>
        <dbReference type="Proteomes" id="UP000429229"/>
    </source>
</evidence>
<sequence>MWAVLGLAACEAQEPRTLEPDSYFLWAGVPPPLRLESAQSVYVLAGEVRRDSPDDLVMLREPPRVAGPKIWLVVRAETLDWGENVYRRLDQEIARWSRSSNLVGIQIDFDSGTKRLDRYGDFLRTFRRDHLPEGYRLSITGLLDWSAHGDPAALADLADTIDEVVVQTYQGRRTIPDYERYLASLKDLSLPYRIGVVEDGEWIAPGWLVEDPDYLGTVIFLTRAAN</sequence>
<protein>
    <submittedName>
        <fullName evidence="1">DUF3142 domain-containing protein</fullName>
    </submittedName>
</protein>
<keyword evidence="2" id="KW-1185">Reference proteome</keyword>